<comment type="similarity">
    <text evidence="3">Belongs to the glycosyl hydrolase 84 family.</text>
</comment>
<dbReference type="Gene3D" id="3.20.20.80">
    <property type="entry name" value="Glycosidases"/>
    <property type="match status" value="1"/>
</dbReference>
<evidence type="ECO:0000256" key="4">
    <source>
        <dbReference type="SAM" id="MobiDB-lite"/>
    </source>
</evidence>
<dbReference type="InterPro" id="IPR029018">
    <property type="entry name" value="Hex-like_dom2"/>
</dbReference>
<dbReference type="PANTHER" id="PTHR13170:SF16">
    <property type="entry name" value="PROTEIN O-GLCNACASE"/>
    <property type="match status" value="1"/>
</dbReference>
<dbReference type="GO" id="GO:0015929">
    <property type="term" value="F:hexosaminidase activity"/>
    <property type="evidence" value="ECO:0007669"/>
    <property type="project" value="UniProtKB-ARBA"/>
</dbReference>
<dbReference type="HOGENOM" id="CLU_001501_3_1_11"/>
<dbReference type="PANTHER" id="PTHR13170">
    <property type="entry name" value="O-GLCNACASE"/>
    <property type="match status" value="1"/>
</dbReference>
<keyword evidence="8" id="KW-1185">Reference proteome</keyword>
<dbReference type="RefSeq" id="WP_009719773.1">
    <property type="nucleotide sequence ID" value="NZ_GG657754.1"/>
</dbReference>
<dbReference type="InterPro" id="IPR017853">
    <property type="entry name" value="GH"/>
</dbReference>
<evidence type="ECO:0000256" key="5">
    <source>
        <dbReference type="SAM" id="SignalP"/>
    </source>
</evidence>
<dbReference type="PROSITE" id="PS52009">
    <property type="entry name" value="GH84"/>
    <property type="match status" value="1"/>
</dbReference>
<evidence type="ECO:0000256" key="3">
    <source>
        <dbReference type="PROSITE-ProRule" id="PRU01353"/>
    </source>
</evidence>
<evidence type="ECO:0000313" key="8">
    <source>
        <dbReference type="Proteomes" id="UP000003963"/>
    </source>
</evidence>
<accession>D9WP02</accession>
<keyword evidence="5" id="KW-0732">Signal</keyword>
<dbReference type="Gene3D" id="1.20.58.460">
    <property type="entry name" value="Hyaluronidase post-catalytic domain-like"/>
    <property type="match status" value="1"/>
</dbReference>
<dbReference type="GO" id="GO:0005975">
    <property type="term" value="P:carbohydrate metabolic process"/>
    <property type="evidence" value="ECO:0007669"/>
    <property type="project" value="UniProtKB-ARBA"/>
</dbReference>
<dbReference type="InterPro" id="IPR011496">
    <property type="entry name" value="O-GlcNAcase_cat"/>
</dbReference>
<reference evidence="7 8" key="1">
    <citation type="submission" date="2009-02" db="EMBL/GenBank/DDBJ databases">
        <title>Annotation of Streptomyces hygroscopicus strain ATCC 53653.</title>
        <authorList>
            <consortium name="The Broad Institute Genome Sequencing Platform"/>
            <consortium name="Broad Institute Microbial Sequencing Center"/>
            <person name="Fischbach M."/>
            <person name="Godfrey P."/>
            <person name="Ward D."/>
            <person name="Young S."/>
            <person name="Zeng Q."/>
            <person name="Koehrsen M."/>
            <person name="Alvarado L."/>
            <person name="Berlin A.M."/>
            <person name="Bochicchio J."/>
            <person name="Borenstein D."/>
            <person name="Chapman S.B."/>
            <person name="Chen Z."/>
            <person name="Engels R."/>
            <person name="Freedman E."/>
            <person name="Gellesch M."/>
            <person name="Goldberg J."/>
            <person name="Griggs A."/>
            <person name="Gujja S."/>
            <person name="Heilman E.R."/>
            <person name="Heiman D.I."/>
            <person name="Hepburn T.A."/>
            <person name="Howarth C."/>
            <person name="Jen D."/>
            <person name="Larson L."/>
            <person name="Lewis B."/>
            <person name="Mehta T."/>
            <person name="Park D."/>
            <person name="Pearson M."/>
            <person name="Richards J."/>
            <person name="Roberts A."/>
            <person name="Saif S."/>
            <person name="Shea T.D."/>
            <person name="Shenoy N."/>
            <person name="Sisk P."/>
            <person name="Stolte C."/>
            <person name="Sykes S.N."/>
            <person name="Thomson T."/>
            <person name="Walk T."/>
            <person name="White J."/>
            <person name="Yandava C."/>
            <person name="Straight P."/>
            <person name="Clardy J."/>
            <person name="Hung D."/>
            <person name="Kolter R."/>
            <person name="Mekalanos J."/>
            <person name="Walker S."/>
            <person name="Walsh C.T."/>
            <person name="Wieland-Brown L.C."/>
            <person name="Haas B."/>
            <person name="Nusbaum C."/>
            <person name="Birren B."/>
        </authorList>
    </citation>
    <scope>NUCLEOTIDE SEQUENCE [LARGE SCALE GENOMIC DNA]</scope>
    <source>
        <strain evidence="7 8">ATCC 53653</strain>
    </source>
</reference>
<gene>
    <name evidence="7" type="ORF">SSOG_07689</name>
</gene>
<feature type="domain" description="GH84" evidence="6">
    <location>
        <begin position="182"/>
        <end position="465"/>
    </location>
</feature>
<dbReference type="SUPFAM" id="SSF140657">
    <property type="entry name" value="Hyaluronidase post-catalytic domain-like"/>
    <property type="match status" value="1"/>
</dbReference>
<dbReference type="Proteomes" id="UP000003963">
    <property type="component" value="Unassembled WGS sequence"/>
</dbReference>
<evidence type="ECO:0000313" key="7">
    <source>
        <dbReference type="EMBL" id="EFL27975.1"/>
    </source>
</evidence>
<dbReference type="EMBL" id="GG657754">
    <property type="protein sequence ID" value="EFL27975.1"/>
    <property type="molecule type" value="Genomic_DNA"/>
</dbReference>
<keyword evidence="1 3" id="KW-0378">Hydrolase</keyword>
<evidence type="ECO:0000256" key="1">
    <source>
        <dbReference type="ARBA" id="ARBA00022801"/>
    </source>
</evidence>
<organism evidence="7 8">
    <name type="scientific">Streptomyces himastatinicus ATCC 53653</name>
    <dbReference type="NCBI Taxonomy" id="457427"/>
    <lineage>
        <taxon>Bacteria</taxon>
        <taxon>Bacillati</taxon>
        <taxon>Actinomycetota</taxon>
        <taxon>Actinomycetes</taxon>
        <taxon>Kitasatosporales</taxon>
        <taxon>Streptomycetaceae</taxon>
        <taxon>Streptomyces</taxon>
        <taxon>Streptomyces violaceusniger group</taxon>
    </lineage>
</organism>
<dbReference type="SUPFAM" id="SSF51445">
    <property type="entry name" value="(Trans)glycosidases"/>
    <property type="match status" value="1"/>
</dbReference>
<dbReference type="Pfam" id="PF07555">
    <property type="entry name" value="NAGidase"/>
    <property type="match status" value="1"/>
</dbReference>
<dbReference type="SUPFAM" id="SSF55545">
    <property type="entry name" value="beta-N-acetylhexosaminidase-like domain"/>
    <property type="match status" value="1"/>
</dbReference>
<evidence type="ECO:0000256" key="2">
    <source>
        <dbReference type="ARBA" id="ARBA00023295"/>
    </source>
</evidence>
<dbReference type="AlphaFoldDB" id="D9WP02"/>
<feature type="compositionally biased region" description="Basic and acidic residues" evidence="4">
    <location>
        <begin position="663"/>
        <end position="682"/>
    </location>
</feature>
<feature type="chain" id="PRO_5003131424" evidence="5">
    <location>
        <begin position="31"/>
        <end position="682"/>
    </location>
</feature>
<feature type="active site" description="Proton donor" evidence="3">
    <location>
        <position position="297"/>
    </location>
</feature>
<feature type="region of interest" description="Disordered" evidence="4">
    <location>
        <begin position="651"/>
        <end position="682"/>
    </location>
</feature>
<dbReference type="InterPro" id="IPR015882">
    <property type="entry name" value="HEX_bac_N"/>
</dbReference>
<name>D9WP02_9ACTN</name>
<protein>
    <submittedName>
        <fullName evidence="7">Putative O-GlcNAcase NagJ</fullName>
    </submittedName>
</protein>
<dbReference type="GO" id="GO:1901135">
    <property type="term" value="P:carbohydrate derivative metabolic process"/>
    <property type="evidence" value="ECO:0007669"/>
    <property type="project" value="UniProtKB-ARBA"/>
</dbReference>
<sequence length="682" mass="73295">MSMRRSSGPVAAVIAFLTFFGLLLPTGATAATDARAVGPLPSVVPRPQEMARLGPDVRVPAEVRVVYGDGVDQPTRELVASVLRRAGARHLRGGSGPGLTVTVGRLADAPVAKALRAAGGRAPAELPAEGYALAARGRAVALAGADADGTYYAAQTLRQLVTGSRTGRAIASVAVVDHPLMPLRGVIEGFYGSPWTHAERMDQLAFYGDVKMNTYVYAPKDDPYHREKWREPYPADKLAQLGELVRQAIGHHVRFTFALSPGNSLCYSDPAEFTALQAKLGALYDLGVRSFSVPLDDISYTRWNCAADRAAYGEPSQRAAGEAQADLLNRVQKEFLDTREGTAPLQTVPTEYGDVTDTAYKKALRERLDPRVEVMWTGTDVVPPRITVADATRAAGVWGRKVFVWDNYPVNDYGQAEGRLLLAPYDARESGLHQQLSGLVLNPMNQAAASKVALFGGADFAWNDTAYDPDRTWRTAAAYLAGDDPDAATVSALLAFFDTQHLAPTFGDEPWQPQAPELAARLARFRTDWDAGRQRAALNALRPSAALLATAPATIRADVADRGFVADSAPWLDALALWGRAYVRTLDALGARLDGDTQRARRWFAEASSLAARAGRIRTIPGETRPEGPVRVADGVLDTFIAAAPGLGGRLPAMSSAGPRVSTGEHRSTPYAARHETPRRTP</sequence>
<dbReference type="Pfam" id="PF02838">
    <property type="entry name" value="Glyco_hydro_20b"/>
    <property type="match status" value="1"/>
</dbReference>
<dbReference type="Gene3D" id="3.30.379.10">
    <property type="entry name" value="Chitobiase/beta-hexosaminidase domain 2-like"/>
    <property type="match status" value="1"/>
</dbReference>
<proteinExistence type="inferred from homology"/>
<keyword evidence="2 3" id="KW-0326">Glycosidase</keyword>
<dbReference type="InterPro" id="IPR051822">
    <property type="entry name" value="Glycosyl_Hydrolase_84"/>
</dbReference>
<evidence type="ECO:0000259" key="6">
    <source>
        <dbReference type="PROSITE" id="PS52009"/>
    </source>
</evidence>
<feature type="signal peptide" evidence="5">
    <location>
        <begin position="1"/>
        <end position="30"/>
    </location>
</feature>
<dbReference type="STRING" id="457427.SSOG_07689"/>